<gene>
    <name evidence="3" type="ORF">EV146_109179</name>
</gene>
<dbReference type="InterPro" id="IPR009875">
    <property type="entry name" value="PilZ_domain"/>
</dbReference>
<dbReference type="SUPFAM" id="SSF141371">
    <property type="entry name" value="PilZ domain-like"/>
    <property type="match status" value="1"/>
</dbReference>
<keyword evidence="3" id="KW-0966">Cell projection</keyword>
<evidence type="ECO:0000313" key="3">
    <source>
        <dbReference type="EMBL" id="TCN23021.1"/>
    </source>
</evidence>
<sequence length="218" mass="24304">MLKIGDVLTLEHQFSNSSERYKCKLVERIGNDLYIDYPINIGTGKTVYLLDRTPLRAVFASGNGGQYYFQTEIKGRKKQGIPMLILSFPGEEGLVKIQRRQYVRVETSLDVSIQPFGDSAPFTAVTDDISAGGAAILASQSAPIKPGMTVSCLFVLPMQNGECEYKRFKGKVIRVNEAFPGMNRISVQFVGASGLDRQLLLRFCFERQLELRKKGLPV</sequence>
<evidence type="ECO:0000259" key="2">
    <source>
        <dbReference type="Pfam" id="PF12945"/>
    </source>
</evidence>
<comment type="caution">
    <text evidence="3">The sequence shown here is derived from an EMBL/GenBank/DDBJ whole genome shotgun (WGS) entry which is preliminary data.</text>
</comment>
<keyword evidence="3" id="KW-0282">Flagellum</keyword>
<feature type="domain" description="Type III secretion system flagellar brake protein YcgR PilZN" evidence="2">
    <location>
        <begin position="3"/>
        <end position="89"/>
    </location>
</feature>
<protein>
    <submittedName>
        <fullName evidence="3">C-di-GMP-binding flagellar brake protein YcgR</fullName>
    </submittedName>
</protein>
<accession>A0A4R2B8I0</accession>
<dbReference type="InterPro" id="IPR009926">
    <property type="entry name" value="T3SS_YcgR_PilZN"/>
</dbReference>
<dbReference type="Pfam" id="PF07238">
    <property type="entry name" value="PilZ"/>
    <property type="match status" value="1"/>
</dbReference>
<feature type="domain" description="PilZ" evidence="1">
    <location>
        <begin position="98"/>
        <end position="206"/>
    </location>
</feature>
<dbReference type="EMBL" id="SLVV01000009">
    <property type="protein sequence ID" value="TCN23021.1"/>
    <property type="molecule type" value="Genomic_DNA"/>
</dbReference>
<dbReference type="Gene3D" id="2.40.10.220">
    <property type="entry name" value="predicted glycosyltransferase like domains"/>
    <property type="match status" value="1"/>
</dbReference>
<dbReference type="GO" id="GO:0035438">
    <property type="term" value="F:cyclic-di-GMP binding"/>
    <property type="evidence" value="ECO:0007669"/>
    <property type="project" value="InterPro"/>
</dbReference>
<evidence type="ECO:0000313" key="4">
    <source>
        <dbReference type="Proteomes" id="UP000295689"/>
    </source>
</evidence>
<name>A0A4R2B8I0_9BACI</name>
<dbReference type="AlphaFoldDB" id="A0A4R2B8I0"/>
<keyword evidence="4" id="KW-1185">Reference proteome</keyword>
<organism evidence="3 4">
    <name type="scientific">Mesobacillus foraminis</name>
    <dbReference type="NCBI Taxonomy" id="279826"/>
    <lineage>
        <taxon>Bacteria</taxon>
        <taxon>Bacillati</taxon>
        <taxon>Bacillota</taxon>
        <taxon>Bacilli</taxon>
        <taxon>Bacillales</taxon>
        <taxon>Bacillaceae</taxon>
        <taxon>Mesobacillus</taxon>
    </lineage>
</organism>
<evidence type="ECO:0000259" key="1">
    <source>
        <dbReference type="Pfam" id="PF07238"/>
    </source>
</evidence>
<dbReference type="RefSeq" id="WP_132008895.1">
    <property type="nucleotide sequence ID" value="NZ_JABUHM010000008.1"/>
</dbReference>
<dbReference type="Proteomes" id="UP000295689">
    <property type="component" value="Unassembled WGS sequence"/>
</dbReference>
<keyword evidence="3" id="KW-0969">Cilium</keyword>
<dbReference type="Pfam" id="PF12945">
    <property type="entry name" value="PilZNR"/>
    <property type="match status" value="1"/>
</dbReference>
<proteinExistence type="predicted"/>
<reference evidence="3 4" key="1">
    <citation type="journal article" date="2015" name="Stand. Genomic Sci.">
        <title>Genomic Encyclopedia of Bacterial and Archaeal Type Strains, Phase III: the genomes of soil and plant-associated and newly described type strains.</title>
        <authorList>
            <person name="Whitman W.B."/>
            <person name="Woyke T."/>
            <person name="Klenk H.P."/>
            <person name="Zhou Y."/>
            <person name="Lilburn T.G."/>
            <person name="Beck B.J."/>
            <person name="De Vos P."/>
            <person name="Vandamme P."/>
            <person name="Eisen J.A."/>
            <person name="Garrity G."/>
            <person name="Hugenholtz P."/>
            <person name="Kyrpides N.C."/>
        </authorList>
    </citation>
    <scope>NUCLEOTIDE SEQUENCE [LARGE SCALE GENOMIC DNA]</scope>
    <source>
        <strain evidence="3 4">CV53</strain>
    </source>
</reference>